<dbReference type="RefSeq" id="WP_028384608.1">
    <property type="nucleotide sequence ID" value="NZ_CAAAJG010000014.1"/>
</dbReference>
<feature type="domain" description="CzcB-like barrel-sandwich hybrid" evidence="6">
    <location>
        <begin position="105"/>
        <end position="244"/>
    </location>
</feature>
<evidence type="ECO:0000256" key="3">
    <source>
        <dbReference type="SAM" id="Coils"/>
    </source>
</evidence>
<gene>
    <name evidence="9" type="primary">czcB_2</name>
    <name evidence="8" type="ORF">Lmor_1121</name>
    <name evidence="9" type="ORF">NCTC12239_01743</name>
</gene>
<feature type="domain" description="CusB-like beta-barrel" evidence="5">
    <location>
        <begin position="247"/>
        <end position="321"/>
    </location>
</feature>
<dbReference type="FunFam" id="2.40.30.170:FF:000010">
    <property type="entry name" value="Efflux RND transporter periplasmic adaptor subunit"/>
    <property type="match status" value="1"/>
</dbReference>
<dbReference type="Proteomes" id="UP000054985">
    <property type="component" value="Unassembled WGS sequence"/>
</dbReference>
<proteinExistence type="inferred from homology"/>
<evidence type="ECO:0000313" key="10">
    <source>
        <dbReference type="Proteomes" id="UP000054985"/>
    </source>
</evidence>
<dbReference type="PANTHER" id="PTHR30097">
    <property type="entry name" value="CATION EFFLUX SYSTEM PROTEIN CUSB"/>
    <property type="match status" value="1"/>
</dbReference>
<accession>A0A378JW34</accession>
<dbReference type="InterPro" id="IPR051909">
    <property type="entry name" value="MFP_Cation_Efflux"/>
</dbReference>
<keyword evidence="4" id="KW-1133">Transmembrane helix</keyword>
<comment type="similarity">
    <text evidence="1">Belongs to the membrane fusion protein (MFP) (TC 8.A.1) family.</text>
</comment>
<evidence type="ECO:0000256" key="1">
    <source>
        <dbReference type="ARBA" id="ARBA00009477"/>
    </source>
</evidence>
<sequence length="391" mass="43062">MDINSLFIRFRTYFRNIPPRQQKKLILFALLGIFIIIMFIKGCLAIVINKQKVSAEPLLIRVNNTIKIPESSPLRSHLLIKTVTTSTAPHIVKFPGIVEADQSSTITILPPVTGRIIRLETKLGDVVKKGQVLAVMQSSALAQAYTDKIKAQSALQQASDALQRTQKVNRAGGSSIKDLQQQQNNYTQAQAEMQRAQATLNALGNNQKEHLEIQAPIDGKIIALNYGVGSYINDPTRELFTLSNIQSVWVTACIPEHLIAKVAKGQKVDVILSAYPQQTWKGSIAFVNNMIDADARCNKSRIAIANSDEKLQPNMFASIHAKIPQEEQIIVPLSSILMNNDNTSVFIETAPWIFTRRTVVLGTEDGNHVRILSGLKAGDRIVAAGGILVND</sequence>
<dbReference type="Gene3D" id="2.40.30.170">
    <property type="match status" value="1"/>
</dbReference>
<keyword evidence="4" id="KW-0812">Transmembrane</keyword>
<feature type="coiled-coil region" evidence="3">
    <location>
        <begin position="176"/>
        <end position="206"/>
    </location>
</feature>
<dbReference type="Pfam" id="PF25975">
    <property type="entry name" value="CzcB_C"/>
    <property type="match status" value="1"/>
</dbReference>
<reference evidence="8 10" key="1">
    <citation type="submission" date="2015-11" db="EMBL/GenBank/DDBJ databases">
        <title>Genomic analysis of 38 Legionella species identifies large and diverse effector repertoires.</title>
        <authorList>
            <person name="Burstein D."/>
            <person name="Amaro F."/>
            <person name="Zusman T."/>
            <person name="Lifshitz Z."/>
            <person name="Cohen O."/>
            <person name="Gilbert J.A."/>
            <person name="Pupko T."/>
            <person name="Shuman H.A."/>
            <person name="Segal G."/>
        </authorList>
    </citation>
    <scope>NUCLEOTIDE SEQUENCE [LARGE SCALE GENOMIC DNA]</scope>
    <source>
        <strain evidence="8 10">ATCC 43877</strain>
    </source>
</reference>
<dbReference type="EMBL" id="UGOG01000001">
    <property type="protein sequence ID" value="STX62804.1"/>
    <property type="molecule type" value="Genomic_DNA"/>
</dbReference>
<dbReference type="STRING" id="39962.Lmor_1121"/>
<evidence type="ECO:0000313" key="11">
    <source>
        <dbReference type="Proteomes" id="UP000254040"/>
    </source>
</evidence>
<dbReference type="Gene3D" id="1.10.287.470">
    <property type="entry name" value="Helix hairpin bin"/>
    <property type="match status" value="1"/>
</dbReference>
<dbReference type="InterPro" id="IPR058792">
    <property type="entry name" value="Beta-barrel_RND_2"/>
</dbReference>
<dbReference type="Proteomes" id="UP000254040">
    <property type="component" value="Unassembled WGS sequence"/>
</dbReference>
<dbReference type="SUPFAM" id="SSF111369">
    <property type="entry name" value="HlyD-like secretion proteins"/>
    <property type="match status" value="1"/>
</dbReference>
<dbReference type="InterPro" id="IPR058649">
    <property type="entry name" value="CzcB_C"/>
</dbReference>
<reference evidence="9 11" key="2">
    <citation type="submission" date="2018-06" db="EMBL/GenBank/DDBJ databases">
        <authorList>
            <consortium name="Pathogen Informatics"/>
            <person name="Doyle S."/>
        </authorList>
    </citation>
    <scope>NUCLEOTIDE SEQUENCE [LARGE SCALE GENOMIC DNA]</scope>
    <source>
        <strain evidence="9 11">NCTC12239</strain>
    </source>
</reference>
<organism evidence="9 11">
    <name type="scientific">Legionella moravica</name>
    <dbReference type="NCBI Taxonomy" id="39962"/>
    <lineage>
        <taxon>Bacteria</taxon>
        <taxon>Pseudomonadati</taxon>
        <taxon>Pseudomonadota</taxon>
        <taxon>Gammaproteobacteria</taxon>
        <taxon>Legionellales</taxon>
        <taxon>Legionellaceae</taxon>
        <taxon>Legionella</taxon>
    </lineage>
</organism>
<name>A0A378JW34_9GAMM</name>
<evidence type="ECO:0000256" key="2">
    <source>
        <dbReference type="ARBA" id="ARBA00022448"/>
    </source>
</evidence>
<dbReference type="NCBIfam" id="TIGR01730">
    <property type="entry name" value="RND_mfp"/>
    <property type="match status" value="1"/>
</dbReference>
<keyword evidence="3" id="KW-0175">Coiled coil</keyword>
<dbReference type="Pfam" id="PF25954">
    <property type="entry name" value="Beta-barrel_RND_2"/>
    <property type="match status" value="1"/>
</dbReference>
<dbReference type="GO" id="GO:0016020">
    <property type="term" value="C:membrane"/>
    <property type="evidence" value="ECO:0007669"/>
    <property type="project" value="InterPro"/>
</dbReference>
<feature type="domain" description="CzcB-like C-terminal circularly permuted SH3-like" evidence="7">
    <location>
        <begin position="330"/>
        <end position="385"/>
    </location>
</feature>
<evidence type="ECO:0000259" key="7">
    <source>
        <dbReference type="Pfam" id="PF25975"/>
    </source>
</evidence>
<dbReference type="Gene3D" id="2.40.50.100">
    <property type="match status" value="1"/>
</dbReference>
<dbReference type="GO" id="GO:0022857">
    <property type="term" value="F:transmembrane transporter activity"/>
    <property type="evidence" value="ECO:0007669"/>
    <property type="project" value="InterPro"/>
</dbReference>
<dbReference type="AlphaFoldDB" id="A0A378JW34"/>
<keyword evidence="4" id="KW-0472">Membrane</keyword>
<dbReference type="OrthoDB" id="9806939at2"/>
<dbReference type="Pfam" id="PF25973">
    <property type="entry name" value="BSH_CzcB"/>
    <property type="match status" value="1"/>
</dbReference>
<evidence type="ECO:0000259" key="5">
    <source>
        <dbReference type="Pfam" id="PF25954"/>
    </source>
</evidence>
<feature type="transmembrane region" description="Helical" evidence="4">
    <location>
        <begin position="25"/>
        <end position="48"/>
    </location>
</feature>
<dbReference type="EMBL" id="LNYN01000014">
    <property type="protein sequence ID" value="KTD35674.1"/>
    <property type="molecule type" value="Genomic_DNA"/>
</dbReference>
<keyword evidence="2" id="KW-0813">Transport</keyword>
<evidence type="ECO:0000313" key="8">
    <source>
        <dbReference type="EMBL" id="KTD35674.1"/>
    </source>
</evidence>
<evidence type="ECO:0000259" key="6">
    <source>
        <dbReference type="Pfam" id="PF25973"/>
    </source>
</evidence>
<dbReference type="InterPro" id="IPR058647">
    <property type="entry name" value="BSH_CzcB-like"/>
</dbReference>
<keyword evidence="10" id="KW-1185">Reference proteome</keyword>
<dbReference type="InterPro" id="IPR006143">
    <property type="entry name" value="RND_pump_MFP"/>
</dbReference>
<evidence type="ECO:0000313" key="9">
    <source>
        <dbReference type="EMBL" id="STX62804.1"/>
    </source>
</evidence>
<evidence type="ECO:0000256" key="4">
    <source>
        <dbReference type="SAM" id="Phobius"/>
    </source>
</evidence>
<protein>
    <submittedName>
        <fullName evidence="9">Cation efflux system protein</fullName>
    </submittedName>
</protein>
<dbReference type="Gene3D" id="2.40.420.20">
    <property type="match status" value="1"/>
</dbReference>